<protein>
    <submittedName>
        <fullName evidence="2">Putative TIR domain-containing protein</fullName>
    </submittedName>
</protein>
<name>A0A2P6PS79_ROSCH</name>
<proteinExistence type="predicted"/>
<dbReference type="InterPro" id="IPR000157">
    <property type="entry name" value="TIR_dom"/>
</dbReference>
<dbReference type="Gene3D" id="3.40.50.10140">
    <property type="entry name" value="Toll/interleukin-1 receptor homology (TIR) domain"/>
    <property type="match status" value="1"/>
</dbReference>
<dbReference type="GO" id="GO:0007165">
    <property type="term" value="P:signal transduction"/>
    <property type="evidence" value="ECO:0007669"/>
    <property type="project" value="InterPro"/>
</dbReference>
<feature type="domain" description="TIR" evidence="1">
    <location>
        <begin position="1"/>
        <end position="77"/>
    </location>
</feature>
<sequence>MKVLPVFHLVNPSDVRHQRGTIGESLKKHVQYQVEEINRWRQALATVANFSGWNTGDAKDQTRVIKEIEEYVLKRIPRSSEEKLAPSPPPLVGIRRIRLLVTCPHPQPLPPPPPPRQ</sequence>
<dbReference type="InterPro" id="IPR035897">
    <property type="entry name" value="Toll_tir_struct_dom_sf"/>
</dbReference>
<accession>A0A2P6PS79</accession>
<evidence type="ECO:0000259" key="1">
    <source>
        <dbReference type="Pfam" id="PF01582"/>
    </source>
</evidence>
<gene>
    <name evidence="2" type="ORF">RchiOBHm_Chr6g0276231</name>
</gene>
<dbReference type="Pfam" id="PF01582">
    <property type="entry name" value="TIR"/>
    <property type="match status" value="1"/>
</dbReference>
<evidence type="ECO:0000313" key="2">
    <source>
        <dbReference type="EMBL" id="PRQ24780.1"/>
    </source>
</evidence>
<dbReference type="AlphaFoldDB" id="A0A2P6PS79"/>
<reference evidence="2 3" key="1">
    <citation type="journal article" date="2018" name="Nat. Genet.">
        <title>The Rosa genome provides new insights in the design of modern roses.</title>
        <authorList>
            <person name="Bendahmane M."/>
        </authorList>
    </citation>
    <scope>NUCLEOTIDE SEQUENCE [LARGE SCALE GENOMIC DNA]</scope>
    <source>
        <strain evidence="3">cv. Old Blush</strain>
    </source>
</reference>
<comment type="caution">
    <text evidence="2">The sequence shown here is derived from an EMBL/GenBank/DDBJ whole genome shotgun (WGS) entry which is preliminary data.</text>
</comment>
<dbReference type="Proteomes" id="UP000238479">
    <property type="component" value="Chromosome 6"/>
</dbReference>
<organism evidence="2 3">
    <name type="scientific">Rosa chinensis</name>
    <name type="common">China rose</name>
    <dbReference type="NCBI Taxonomy" id="74649"/>
    <lineage>
        <taxon>Eukaryota</taxon>
        <taxon>Viridiplantae</taxon>
        <taxon>Streptophyta</taxon>
        <taxon>Embryophyta</taxon>
        <taxon>Tracheophyta</taxon>
        <taxon>Spermatophyta</taxon>
        <taxon>Magnoliopsida</taxon>
        <taxon>eudicotyledons</taxon>
        <taxon>Gunneridae</taxon>
        <taxon>Pentapetalae</taxon>
        <taxon>rosids</taxon>
        <taxon>fabids</taxon>
        <taxon>Rosales</taxon>
        <taxon>Rosaceae</taxon>
        <taxon>Rosoideae</taxon>
        <taxon>Rosoideae incertae sedis</taxon>
        <taxon>Rosa</taxon>
    </lineage>
</organism>
<keyword evidence="3" id="KW-1185">Reference proteome</keyword>
<evidence type="ECO:0000313" key="3">
    <source>
        <dbReference type="Proteomes" id="UP000238479"/>
    </source>
</evidence>
<dbReference type="Gramene" id="PRQ24780">
    <property type="protein sequence ID" value="PRQ24780"/>
    <property type="gene ID" value="RchiOBHm_Chr6g0276231"/>
</dbReference>
<dbReference type="SUPFAM" id="SSF52200">
    <property type="entry name" value="Toll/Interleukin receptor TIR domain"/>
    <property type="match status" value="1"/>
</dbReference>
<dbReference type="EMBL" id="PDCK01000044">
    <property type="protein sequence ID" value="PRQ24780.1"/>
    <property type="molecule type" value="Genomic_DNA"/>
</dbReference>